<keyword evidence="3 8" id="KW-0808">Transferase</keyword>
<evidence type="ECO:0000256" key="4">
    <source>
        <dbReference type="ARBA" id="ARBA00022741"/>
    </source>
</evidence>
<evidence type="ECO:0000313" key="8">
    <source>
        <dbReference type="EMBL" id="VAW29243.1"/>
    </source>
</evidence>
<organism evidence="8">
    <name type="scientific">hydrothermal vent metagenome</name>
    <dbReference type="NCBI Taxonomy" id="652676"/>
    <lineage>
        <taxon>unclassified sequences</taxon>
        <taxon>metagenomes</taxon>
        <taxon>ecological metagenomes</taxon>
    </lineage>
</organism>
<feature type="domain" description="Aspartate/glutamate/uridylate kinase" evidence="7">
    <location>
        <begin position="2"/>
        <end position="274"/>
    </location>
</feature>
<sequence>MQVYKFGGASIKDAEAVKNVANIIKLFGKKPLVVVVSAMGKTTRALEDLLLHKNDKSFETRWSAIKEFHFNLMKGLFPTDHPVFKEINSRFTELVRLDYKHSDNTLIHAQVVSFGEIFSSVIVTNYLQLLEIDSHWLYAPEVIHTTKKFSEGEIEWTITEQAILDHLTPILSDKIVVTQGYIASCSEGVITLGKEGSDYTAAIFGASLHANKVTIWKDVPGILNADPKEIKDAKQFYDLSYTEASEMTYYGASVIHPKTIKPLATRKIPLIVRSFDNPESAPTIIGDKALKGLEPSIIYKRNQCLFSFKVTDFTFVNEKNLAAIFKALHDLNLPINMMQNSAISISVCFTYNKPKVDKLLSTLSATFEMYYNTGLKLITIKNYTPFALSEYTPPKSNIMMEQRTRNNYRALIKE</sequence>
<dbReference type="EC" id="2.7.2.4" evidence="2"/>
<accession>A0A3B0ULX7</accession>
<dbReference type="PANTHER" id="PTHR21499:SF59">
    <property type="entry name" value="ASPARTOKINASE"/>
    <property type="match status" value="1"/>
</dbReference>
<dbReference type="Gene3D" id="3.40.1160.10">
    <property type="entry name" value="Acetylglutamate kinase-like"/>
    <property type="match status" value="1"/>
</dbReference>
<dbReference type="PANTHER" id="PTHR21499">
    <property type="entry name" value="ASPARTATE KINASE"/>
    <property type="match status" value="1"/>
</dbReference>
<name>A0A3B0ULX7_9ZZZZ</name>
<keyword evidence="6" id="KW-0067">ATP-binding</keyword>
<gene>
    <name evidence="8" type="ORF">MNBD_BACTEROID06-18</name>
</gene>
<evidence type="ECO:0000259" key="7">
    <source>
        <dbReference type="Pfam" id="PF00696"/>
    </source>
</evidence>
<evidence type="ECO:0000256" key="1">
    <source>
        <dbReference type="ARBA" id="ARBA00010122"/>
    </source>
</evidence>
<dbReference type="GO" id="GO:0009089">
    <property type="term" value="P:lysine biosynthetic process via diaminopimelate"/>
    <property type="evidence" value="ECO:0007669"/>
    <property type="project" value="TreeGrafter"/>
</dbReference>
<reference evidence="8" key="1">
    <citation type="submission" date="2018-06" db="EMBL/GenBank/DDBJ databases">
        <authorList>
            <person name="Zhirakovskaya E."/>
        </authorList>
    </citation>
    <scope>NUCLEOTIDE SEQUENCE</scope>
</reference>
<dbReference type="InterPro" id="IPR001048">
    <property type="entry name" value="Asp/Glu/Uridylate_kinase"/>
</dbReference>
<evidence type="ECO:0000256" key="3">
    <source>
        <dbReference type="ARBA" id="ARBA00022679"/>
    </source>
</evidence>
<dbReference type="GO" id="GO:0009090">
    <property type="term" value="P:homoserine biosynthetic process"/>
    <property type="evidence" value="ECO:0007669"/>
    <property type="project" value="TreeGrafter"/>
</dbReference>
<dbReference type="InterPro" id="IPR042199">
    <property type="entry name" value="AsparK_Bifunc_asparK/hSer_DH"/>
</dbReference>
<dbReference type="GO" id="GO:0004072">
    <property type="term" value="F:aspartate kinase activity"/>
    <property type="evidence" value="ECO:0007669"/>
    <property type="project" value="UniProtKB-EC"/>
</dbReference>
<dbReference type="InterPro" id="IPR036393">
    <property type="entry name" value="AceGlu_kinase-like_sf"/>
</dbReference>
<dbReference type="GO" id="GO:0005829">
    <property type="term" value="C:cytosol"/>
    <property type="evidence" value="ECO:0007669"/>
    <property type="project" value="TreeGrafter"/>
</dbReference>
<dbReference type="GO" id="GO:0005524">
    <property type="term" value="F:ATP binding"/>
    <property type="evidence" value="ECO:0007669"/>
    <property type="project" value="UniProtKB-KW"/>
</dbReference>
<keyword evidence="4" id="KW-0547">Nucleotide-binding</keyword>
<comment type="similarity">
    <text evidence="1">Belongs to the aspartokinase family.</text>
</comment>
<proteinExistence type="inferred from homology"/>
<dbReference type="InterPro" id="IPR001341">
    <property type="entry name" value="Asp_kinase"/>
</dbReference>
<protein>
    <recommendedName>
        <fullName evidence="2">aspartate kinase</fullName>
        <ecNumber evidence="2">2.7.2.4</ecNumber>
    </recommendedName>
</protein>
<keyword evidence="5 8" id="KW-0418">Kinase</keyword>
<evidence type="ECO:0000256" key="6">
    <source>
        <dbReference type="ARBA" id="ARBA00022840"/>
    </source>
</evidence>
<dbReference type="SUPFAM" id="SSF55021">
    <property type="entry name" value="ACT-like"/>
    <property type="match status" value="1"/>
</dbReference>
<evidence type="ECO:0000256" key="2">
    <source>
        <dbReference type="ARBA" id="ARBA00013059"/>
    </source>
</evidence>
<dbReference type="Gene3D" id="1.20.120.1320">
    <property type="entry name" value="Aspartokinase, catalytic domain"/>
    <property type="match status" value="1"/>
</dbReference>
<dbReference type="InterPro" id="IPR045865">
    <property type="entry name" value="ACT-like_dom_sf"/>
</dbReference>
<dbReference type="EMBL" id="UOES01000537">
    <property type="protein sequence ID" value="VAW29243.1"/>
    <property type="molecule type" value="Genomic_DNA"/>
</dbReference>
<dbReference type="Pfam" id="PF00696">
    <property type="entry name" value="AA_kinase"/>
    <property type="match status" value="1"/>
</dbReference>
<evidence type="ECO:0000256" key="5">
    <source>
        <dbReference type="ARBA" id="ARBA00022777"/>
    </source>
</evidence>
<dbReference type="SUPFAM" id="SSF53633">
    <property type="entry name" value="Carbamate kinase-like"/>
    <property type="match status" value="1"/>
</dbReference>
<dbReference type="NCBIfam" id="TIGR00657">
    <property type="entry name" value="asp_kinases"/>
    <property type="match status" value="1"/>
</dbReference>
<dbReference type="AlphaFoldDB" id="A0A3B0ULX7"/>